<evidence type="ECO:0000313" key="8">
    <source>
        <dbReference type="Proteomes" id="UP000648352"/>
    </source>
</evidence>
<reference evidence="7 8" key="1">
    <citation type="submission" date="2020-08" db="EMBL/GenBank/DDBJ databases">
        <title>A Genomic Blueprint of the Chicken Gut Microbiome.</title>
        <authorList>
            <person name="Gilroy R."/>
            <person name="Ravi A."/>
            <person name="Getino M."/>
            <person name="Pursley I."/>
            <person name="Horton D.L."/>
            <person name="Alikhan N.-F."/>
            <person name="Baker D."/>
            <person name="Gharbi K."/>
            <person name="Hall N."/>
            <person name="Watson M."/>
            <person name="Adriaenssens E.M."/>
            <person name="Foster-Nyarko E."/>
            <person name="Jarju S."/>
            <person name="Secka A."/>
            <person name="Antonio M."/>
            <person name="Oren A."/>
            <person name="Chaudhuri R."/>
            <person name="La Ragione R.M."/>
            <person name="Hildebrand F."/>
            <person name="Pallen M.J."/>
        </authorList>
    </citation>
    <scope>NUCLEOTIDE SEQUENCE [LARGE SCALE GENOMIC DNA]</scope>
    <source>
        <strain evidence="7 8">Sa4CUA7</strain>
    </source>
</reference>
<keyword evidence="8" id="KW-1185">Reference proteome</keyword>
<keyword evidence="2 5" id="KW-0812">Transmembrane</keyword>
<evidence type="ECO:0000259" key="6">
    <source>
        <dbReference type="Pfam" id="PF13515"/>
    </source>
</evidence>
<dbReference type="EMBL" id="JACSQP010000005">
    <property type="protein sequence ID" value="MBD7958008.1"/>
    <property type="molecule type" value="Genomic_DNA"/>
</dbReference>
<feature type="transmembrane region" description="Helical" evidence="5">
    <location>
        <begin position="70"/>
        <end position="103"/>
    </location>
</feature>
<name>A0ABR8S3F8_9MICO</name>
<comment type="subcellular location">
    <subcellularLocation>
        <location evidence="1">Membrane</location>
        <topology evidence="1">Multi-pass membrane protein</topology>
    </subcellularLocation>
</comment>
<comment type="caution">
    <text evidence="7">The sequence shown here is derived from an EMBL/GenBank/DDBJ whole genome shotgun (WGS) entry which is preliminary data.</text>
</comment>
<organism evidence="7 8">
    <name type="scientific">Microbacterium pullorum</name>
    <dbReference type="NCBI Taxonomy" id="2762236"/>
    <lineage>
        <taxon>Bacteria</taxon>
        <taxon>Bacillati</taxon>
        <taxon>Actinomycetota</taxon>
        <taxon>Actinomycetes</taxon>
        <taxon>Micrococcales</taxon>
        <taxon>Microbacteriaceae</taxon>
        <taxon>Microbacterium</taxon>
    </lineage>
</organism>
<keyword evidence="3 5" id="KW-1133">Transmembrane helix</keyword>
<accession>A0ABR8S3F8</accession>
<dbReference type="Pfam" id="PF13515">
    <property type="entry name" value="FUSC_2"/>
    <property type="match status" value="1"/>
</dbReference>
<dbReference type="RefSeq" id="WP_191719193.1">
    <property type="nucleotide sequence ID" value="NZ_JACSQP010000005.1"/>
</dbReference>
<evidence type="ECO:0000256" key="2">
    <source>
        <dbReference type="ARBA" id="ARBA00022692"/>
    </source>
</evidence>
<proteinExistence type="predicted"/>
<evidence type="ECO:0000256" key="3">
    <source>
        <dbReference type="ARBA" id="ARBA00022989"/>
    </source>
</evidence>
<evidence type="ECO:0000313" key="7">
    <source>
        <dbReference type="EMBL" id="MBD7958008.1"/>
    </source>
</evidence>
<feature type="transmembrane region" description="Helical" evidence="5">
    <location>
        <begin position="141"/>
        <end position="160"/>
    </location>
</feature>
<gene>
    <name evidence="7" type="ORF">H9651_10195</name>
</gene>
<keyword evidence="4 5" id="KW-0472">Membrane</keyword>
<protein>
    <submittedName>
        <fullName evidence="7">FUSC family protein</fullName>
    </submittedName>
</protein>
<dbReference type="Proteomes" id="UP000648352">
    <property type="component" value="Unassembled WGS sequence"/>
</dbReference>
<feature type="transmembrane region" description="Helical" evidence="5">
    <location>
        <begin position="115"/>
        <end position="135"/>
    </location>
</feature>
<evidence type="ECO:0000256" key="5">
    <source>
        <dbReference type="SAM" id="Phobius"/>
    </source>
</evidence>
<sequence>MALTAALRVDRRLPLLQVAKSALATVLAWLAAAWLMPGPPPVFAAIAALLVVQPSLNQSATKALERTVGVIAGVAIASALGLAFGTATWVALTAIVVSLVVAWALRMTTGVSNQMVISALLVLALGVTTPGYAGARIVETIIGAAVGLAISVLLAPPVLVTPARQRVDALGLETAATLDRLAGAFVEPRTRPELEELLLTARLLRPMRDAAETALSASNDSLALNPRAPRYRPQIDELSKRLERFGGIVTQVVGMTRAVHDFGTDELIDEPSAPEIAEQLRRAAHDLRLLTGPAADQGQGPVDDEPALTRPLELHAPSSMNWMLIGSIVVDLRRVHEAITAPL</sequence>
<dbReference type="InterPro" id="IPR049453">
    <property type="entry name" value="Memb_transporter_dom"/>
</dbReference>
<evidence type="ECO:0000256" key="4">
    <source>
        <dbReference type="ARBA" id="ARBA00023136"/>
    </source>
</evidence>
<feature type="domain" description="Integral membrane bound transporter" evidence="6">
    <location>
        <begin position="28"/>
        <end position="150"/>
    </location>
</feature>
<evidence type="ECO:0000256" key="1">
    <source>
        <dbReference type="ARBA" id="ARBA00004141"/>
    </source>
</evidence>